<accession>A0A6N2KQM7</accession>
<proteinExistence type="predicted"/>
<evidence type="ECO:0000313" key="1">
    <source>
        <dbReference type="EMBL" id="VFU30913.1"/>
    </source>
</evidence>
<dbReference type="EMBL" id="CAADRP010000668">
    <property type="protein sequence ID" value="VFU30913.1"/>
    <property type="molecule type" value="Genomic_DNA"/>
</dbReference>
<reference evidence="1" key="1">
    <citation type="submission" date="2019-03" db="EMBL/GenBank/DDBJ databases">
        <authorList>
            <person name="Mank J."/>
            <person name="Almeida P."/>
        </authorList>
    </citation>
    <scope>NUCLEOTIDE SEQUENCE</scope>
    <source>
        <strain evidence="1">78183</strain>
    </source>
</reference>
<gene>
    <name evidence="1" type="ORF">SVIM_LOCUS124855</name>
</gene>
<sequence length="22" mass="2561">MLFCLKLVNSSHRVMLPLEINC</sequence>
<dbReference type="AlphaFoldDB" id="A0A6N2KQM7"/>
<protein>
    <submittedName>
        <fullName evidence="1">Uncharacterized protein</fullName>
    </submittedName>
</protein>
<organism evidence="1">
    <name type="scientific">Salix viminalis</name>
    <name type="common">Common osier</name>
    <name type="synonym">Basket willow</name>
    <dbReference type="NCBI Taxonomy" id="40686"/>
    <lineage>
        <taxon>Eukaryota</taxon>
        <taxon>Viridiplantae</taxon>
        <taxon>Streptophyta</taxon>
        <taxon>Embryophyta</taxon>
        <taxon>Tracheophyta</taxon>
        <taxon>Spermatophyta</taxon>
        <taxon>Magnoliopsida</taxon>
        <taxon>eudicotyledons</taxon>
        <taxon>Gunneridae</taxon>
        <taxon>Pentapetalae</taxon>
        <taxon>rosids</taxon>
        <taxon>fabids</taxon>
        <taxon>Malpighiales</taxon>
        <taxon>Salicaceae</taxon>
        <taxon>Saliceae</taxon>
        <taxon>Salix</taxon>
    </lineage>
</organism>
<name>A0A6N2KQM7_SALVM</name>